<protein>
    <recommendedName>
        <fullName evidence="4">Dirigent protein</fullName>
    </recommendedName>
</protein>
<name>A0A8B8QK42_9MYRT</name>
<evidence type="ECO:0000313" key="6">
    <source>
        <dbReference type="RefSeq" id="XP_030547564.1"/>
    </source>
</evidence>
<comment type="subcellular location">
    <subcellularLocation>
        <location evidence="4">Secreted</location>
        <location evidence="4">Extracellular space</location>
        <location evidence="4">Apoplast</location>
    </subcellularLocation>
</comment>
<dbReference type="Gene3D" id="2.40.480.10">
    <property type="entry name" value="Allene oxide cyclase-like"/>
    <property type="match status" value="1"/>
</dbReference>
<dbReference type="PANTHER" id="PTHR21495">
    <property type="entry name" value="NUCLEOPORIN-RELATED"/>
    <property type="match status" value="1"/>
</dbReference>
<dbReference type="GO" id="GO:0009699">
    <property type="term" value="P:phenylpropanoid biosynthetic process"/>
    <property type="evidence" value="ECO:0007669"/>
    <property type="project" value="UniProtKB-ARBA"/>
</dbReference>
<accession>A0A8B8QK42</accession>
<feature type="chain" id="PRO_5034380895" description="Dirigent protein" evidence="4">
    <location>
        <begin position="20"/>
        <end position="186"/>
    </location>
</feature>
<keyword evidence="4" id="KW-0052">Apoplast</keyword>
<comment type="function">
    <text evidence="4">Dirigent proteins impart stereoselectivity on the phenoxy radical-coupling reaction, yielding optically active lignans from two molecules of coniferyl alcohol in the biosynthesis of lignans, flavonolignans, and alkaloids and thus plays a central role in plant secondary metabolism.</text>
</comment>
<gene>
    <name evidence="6" type="primary">LOC115753189</name>
</gene>
<keyword evidence="4" id="KW-0732">Signal</keyword>
<keyword evidence="5" id="KW-1185">Reference proteome</keyword>
<reference evidence="6" key="1">
    <citation type="submission" date="2025-08" db="UniProtKB">
        <authorList>
            <consortium name="RefSeq"/>
        </authorList>
    </citation>
    <scope>IDENTIFICATION</scope>
    <source>
        <tissue evidence="6">Leaf</tissue>
    </source>
</reference>
<dbReference type="Pfam" id="PF03018">
    <property type="entry name" value="Dirigent"/>
    <property type="match status" value="1"/>
</dbReference>
<dbReference type="GeneID" id="115753189"/>
<evidence type="ECO:0000256" key="4">
    <source>
        <dbReference type="RuleBase" id="RU363099"/>
    </source>
</evidence>
<dbReference type="RefSeq" id="XP_030547564.1">
    <property type="nucleotide sequence ID" value="XM_030691704.2"/>
</dbReference>
<dbReference type="KEGG" id="rarg:115753189"/>
<dbReference type="GO" id="GO:0048046">
    <property type="term" value="C:apoplast"/>
    <property type="evidence" value="ECO:0007669"/>
    <property type="project" value="UniProtKB-SubCell"/>
</dbReference>
<evidence type="ECO:0000313" key="5">
    <source>
        <dbReference type="Proteomes" id="UP000827889"/>
    </source>
</evidence>
<dbReference type="InterPro" id="IPR004265">
    <property type="entry name" value="Dirigent"/>
</dbReference>
<dbReference type="InterPro" id="IPR044859">
    <property type="entry name" value="Allene_oxi_cyc_Dirigent"/>
</dbReference>
<comment type="similarity">
    <text evidence="1 4">Belongs to the plant dirigent protein family.</text>
</comment>
<organism evidence="5 6">
    <name type="scientific">Rhodamnia argentea</name>
    <dbReference type="NCBI Taxonomy" id="178133"/>
    <lineage>
        <taxon>Eukaryota</taxon>
        <taxon>Viridiplantae</taxon>
        <taxon>Streptophyta</taxon>
        <taxon>Embryophyta</taxon>
        <taxon>Tracheophyta</taxon>
        <taxon>Spermatophyta</taxon>
        <taxon>Magnoliopsida</taxon>
        <taxon>eudicotyledons</taxon>
        <taxon>Gunneridae</taxon>
        <taxon>Pentapetalae</taxon>
        <taxon>rosids</taxon>
        <taxon>malvids</taxon>
        <taxon>Myrtales</taxon>
        <taxon>Myrtaceae</taxon>
        <taxon>Myrtoideae</taxon>
        <taxon>Myrteae</taxon>
        <taxon>Australasian group</taxon>
        <taxon>Rhodamnia</taxon>
    </lineage>
</organism>
<evidence type="ECO:0000256" key="2">
    <source>
        <dbReference type="ARBA" id="ARBA00011738"/>
    </source>
</evidence>
<comment type="subunit">
    <text evidence="2 4">Homodimer.</text>
</comment>
<sequence>MSRLVIALSLLSCVAVAAAGKSHGYARNLEADLQNTIPRKEKLTHIHFFFHDILTGPNPSAITIVPPRSNLSTLFGQVCVIDDPLTMGPDLNSGIIGRAQGLYSSASQEEAALLLAMNLVFTEGEHKGSTLTVLGRNSIFMKVREMPVIGGTGVFRFARGYVNARTYQFDMKTGLTIVEYDVYVWH</sequence>
<evidence type="ECO:0000256" key="3">
    <source>
        <dbReference type="ARBA" id="ARBA00022525"/>
    </source>
</evidence>
<proteinExistence type="inferred from homology"/>
<dbReference type="AlphaFoldDB" id="A0A8B8QK42"/>
<feature type="signal peptide" evidence="4">
    <location>
        <begin position="1"/>
        <end position="19"/>
    </location>
</feature>
<evidence type="ECO:0000256" key="1">
    <source>
        <dbReference type="ARBA" id="ARBA00010746"/>
    </source>
</evidence>
<dbReference type="Proteomes" id="UP000827889">
    <property type="component" value="Chromosome 6"/>
</dbReference>
<keyword evidence="3 4" id="KW-0964">Secreted</keyword>
<dbReference type="OrthoDB" id="1864232at2759"/>